<evidence type="ECO:0000313" key="2">
    <source>
        <dbReference type="Proteomes" id="UP000616201"/>
    </source>
</evidence>
<name>A0A928V1D9_9SPHI</name>
<comment type="caution">
    <text evidence="1">The sequence shown here is derived from an EMBL/GenBank/DDBJ whole genome shotgun (WGS) entry which is preliminary data.</text>
</comment>
<dbReference type="Proteomes" id="UP000616201">
    <property type="component" value="Unassembled WGS sequence"/>
</dbReference>
<gene>
    <name evidence="1" type="ORF">C4F49_14440</name>
</gene>
<organism evidence="1 2">
    <name type="scientific">Sphingobacterium hungaricum</name>
    <dbReference type="NCBI Taxonomy" id="2082723"/>
    <lineage>
        <taxon>Bacteria</taxon>
        <taxon>Pseudomonadati</taxon>
        <taxon>Bacteroidota</taxon>
        <taxon>Sphingobacteriia</taxon>
        <taxon>Sphingobacteriales</taxon>
        <taxon>Sphingobacteriaceae</taxon>
        <taxon>Sphingobacterium</taxon>
    </lineage>
</organism>
<dbReference type="AlphaFoldDB" id="A0A928V1D9"/>
<evidence type="ECO:0000313" key="1">
    <source>
        <dbReference type="EMBL" id="MBE8714879.1"/>
    </source>
</evidence>
<keyword evidence="2" id="KW-1185">Reference proteome</keyword>
<sequence length="260" mass="30191">MQSFAQEFRFQTKFDDAIPVLNLGTFHMGYTPDANKVEFDEYDKENVAQIHEIAKALAAFKPTVIVVETTANYQPTLEKLYKAYLQNPAMTFEKPNEVELLAYEIGRLSGAERIYGINYKEEYNYGLYWSLPNKVDSTIFPKYEKLFKKNEAIYVEKFGEPKTVLDLLVQTNHPDYLDFLINVNADMLTYVSSKGKAEGADEAAKFYHRNLVMFSNLNQIQLTKDDRVFILMGATHTAYFNEFMKRSPKYKVVDVFDYLK</sequence>
<proteinExistence type="predicted"/>
<dbReference type="Pfam" id="PF18950">
    <property type="entry name" value="DUF5694"/>
    <property type="match status" value="1"/>
</dbReference>
<dbReference type="InterPro" id="IPR043749">
    <property type="entry name" value="DUF5694"/>
</dbReference>
<reference evidence="1" key="1">
    <citation type="submission" date="2018-02" db="EMBL/GenBank/DDBJ databases">
        <authorList>
            <person name="Vasarhelyi B.M."/>
            <person name="Deshmukh S."/>
            <person name="Balint B."/>
            <person name="Kukolya J."/>
        </authorList>
    </citation>
    <scope>NUCLEOTIDE SEQUENCE</scope>
    <source>
        <strain evidence="1">KB22</strain>
    </source>
</reference>
<dbReference type="EMBL" id="PRDK01000009">
    <property type="protein sequence ID" value="MBE8714879.1"/>
    <property type="molecule type" value="Genomic_DNA"/>
</dbReference>
<accession>A0A928V1D9</accession>
<protein>
    <submittedName>
        <fullName evidence="1">Uncharacterized protein</fullName>
    </submittedName>
</protein>